<dbReference type="Proteomes" id="UP000218598">
    <property type="component" value="Unassembled WGS sequence"/>
</dbReference>
<dbReference type="Gene3D" id="3.40.50.300">
    <property type="entry name" value="P-loop containing nucleotide triphosphate hydrolases"/>
    <property type="match status" value="1"/>
</dbReference>
<comment type="caution">
    <text evidence="1">The sequence shown here is derived from an EMBL/GenBank/DDBJ whole genome shotgun (WGS) entry which is preliminary data.</text>
</comment>
<dbReference type="RefSeq" id="WP_218838157.1">
    <property type="nucleotide sequence ID" value="NZ_NRGR01000060.1"/>
</dbReference>
<dbReference type="SUPFAM" id="SSF52540">
    <property type="entry name" value="P-loop containing nucleoside triphosphate hydrolases"/>
    <property type="match status" value="1"/>
</dbReference>
<evidence type="ECO:0000313" key="2">
    <source>
        <dbReference type="Proteomes" id="UP000218598"/>
    </source>
</evidence>
<evidence type="ECO:0000313" key="1">
    <source>
        <dbReference type="EMBL" id="PCC37586.1"/>
    </source>
</evidence>
<organism evidence="1 2">
    <name type="scientific">Brachybacterium alimentarium</name>
    <dbReference type="NCBI Taxonomy" id="47845"/>
    <lineage>
        <taxon>Bacteria</taxon>
        <taxon>Bacillati</taxon>
        <taxon>Actinomycetota</taxon>
        <taxon>Actinomycetes</taxon>
        <taxon>Micrococcales</taxon>
        <taxon>Dermabacteraceae</taxon>
        <taxon>Brachybacterium</taxon>
    </lineage>
</organism>
<keyword evidence="2" id="KW-1185">Reference proteome</keyword>
<sequence length="201" mass="22551">MRDYRSVNDSGEFEVEHDKTILVGINEAGKTCLLTAMEQLNAPAARPKFKALTDYPRARYTEVQRGDRPASDVSVVVASFELDADDRRAVEEVGPDLGDLQTYQFTRRLDNSSMHWLPDAPPYKTFREVEEDLQRVRKALQAAEDTGTLIEKLDAAVKKYTPAEKLIGAKAETLDACLSEAIAEIDEENERELTRLIAFDG</sequence>
<proteinExistence type="predicted"/>
<gene>
    <name evidence="1" type="ORF">CIK66_18505</name>
</gene>
<protein>
    <recommendedName>
        <fullName evidence="3">AAA domain-containing protein</fullName>
    </recommendedName>
</protein>
<name>A0A2A3YE30_9MICO</name>
<feature type="non-terminal residue" evidence="1">
    <location>
        <position position="201"/>
    </location>
</feature>
<dbReference type="AlphaFoldDB" id="A0A2A3YE30"/>
<dbReference type="InterPro" id="IPR027417">
    <property type="entry name" value="P-loop_NTPase"/>
</dbReference>
<accession>A0A2A3YE30</accession>
<dbReference type="EMBL" id="NRGR01000060">
    <property type="protein sequence ID" value="PCC37586.1"/>
    <property type="molecule type" value="Genomic_DNA"/>
</dbReference>
<evidence type="ECO:0008006" key="3">
    <source>
        <dbReference type="Google" id="ProtNLM"/>
    </source>
</evidence>
<reference evidence="1 2" key="1">
    <citation type="journal article" date="2017" name="Elife">
        <title>Extensive horizontal gene transfer in cheese-associated bacteria.</title>
        <authorList>
            <person name="Bonham K.S."/>
            <person name="Wolfe B.E."/>
            <person name="Dutton R.J."/>
        </authorList>
    </citation>
    <scope>NUCLEOTIDE SEQUENCE [LARGE SCALE GENOMIC DNA]</scope>
    <source>
        <strain evidence="1 2">341_9</strain>
    </source>
</reference>